<reference evidence="4 5" key="1">
    <citation type="journal article" date="2011" name="Science">
        <title>The Selaginella genome identifies genetic changes associated with the evolution of vascular plants.</title>
        <authorList>
            <person name="Banks J.A."/>
            <person name="Nishiyama T."/>
            <person name="Hasebe M."/>
            <person name="Bowman J.L."/>
            <person name="Gribskov M."/>
            <person name="dePamphilis C."/>
            <person name="Albert V.A."/>
            <person name="Aono N."/>
            <person name="Aoyama T."/>
            <person name="Ambrose B.A."/>
            <person name="Ashton N.W."/>
            <person name="Axtell M.J."/>
            <person name="Barker E."/>
            <person name="Barker M.S."/>
            <person name="Bennetzen J.L."/>
            <person name="Bonawitz N.D."/>
            <person name="Chapple C."/>
            <person name="Cheng C."/>
            <person name="Correa L.G."/>
            <person name="Dacre M."/>
            <person name="DeBarry J."/>
            <person name="Dreyer I."/>
            <person name="Elias M."/>
            <person name="Engstrom E.M."/>
            <person name="Estelle M."/>
            <person name="Feng L."/>
            <person name="Finet C."/>
            <person name="Floyd S.K."/>
            <person name="Frommer W.B."/>
            <person name="Fujita T."/>
            <person name="Gramzow L."/>
            <person name="Gutensohn M."/>
            <person name="Harholt J."/>
            <person name="Hattori M."/>
            <person name="Heyl A."/>
            <person name="Hirai T."/>
            <person name="Hiwatashi Y."/>
            <person name="Ishikawa M."/>
            <person name="Iwata M."/>
            <person name="Karol K.G."/>
            <person name="Koehler B."/>
            <person name="Kolukisaoglu U."/>
            <person name="Kubo M."/>
            <person name="Kurata T."/>
            <person name="Lalonde S."/>
            <person name="Li K."/>
            <person name="Li Y."/>
            <person name="Litt A."/>
            <person name="Lyons E."/>
            <person name="Manning G."/>
            <person name="Maruyama T."/>
            <person name="Michael T.P."/>
            <person name="Mikami K."/>
            <person name="Miyazaki S."/>
            <person name="Morinaga S."/>
            <person name="Murata T."/>
            <person name="Mueller-Roeber B."/>
            <person name="Nelson D.R."/>
            <person name="Obara M."/>
            <person name="Oguri Y."/>
            <person name="Olmstead R.G."/>
            <person name="Onodera N."/>
            <person name="Petersen B.L."/>
            <person name="Pils B."/>
            <person name="Prigge M."/>
            <person name="Rensing S.A."/>
            <person name="Riano-Pachon D.M."/>
            <person name="Roberts A.W."/>
            <person name="Sato Y."/>
            <person name="Scheller H.V."/>
            <person name="Schulz B."/>
            <person name="Schulz C."/>
            <person name="Shakirov E.V."/>
            <person name="Shibagaki N."/>
            <person name="Shinohara N."/>
            <person name="Shippen D.E."/>
            <person name="Soerensen I."/>
            <person name="Sotooka R."/>
            <person name="Sugimoto N."/>
            <person name="Sugita M."/>
            <person name="Sumikawa N."/>
            <person name="Tanurdzic M."/>
            <person name="Theissen G."/>
            <person name="Ulvskov P."/>
            <person name="Wakazuki S."/>
            <person name="Weng J.K."/>
            <person name="Willats W.W."/>
            <person name="Wipf D."/>
            <person name="Wolf P.G."/>
            <person name="Yang L."/>
            <person name="Zimmer A.D."/>
            <person name="Zhu Q."/>
            <person name="Mitros T."/>
            <person name="Hellsten U."/>
            <person name="Loque D."/>
            <person name="Otillar R."/>
            <person name="Salamov A."/>
            <person name="Schmutz J."/>
            <person name="Shapiro H."/>
            <person name="Lindquist E."/>
            <person name="Lucas S."/>
            <person name="Rokhsar D."/>
            <person name="Grigoriev I.V."/>
        </authorList>
    </citation>
    <scope>NUCLEOTIDE SEQUENCE [LARGE SCALE GENOMIC DNA]</scope>
</reference>
<evidence type="ECO:0008006" key="6">
    <source>
        <dbReference type="Google" id="ProtNLM"/>
    </source>
</evidence>
<gene>
    <name evidence="4" type="ORF">SELMODRAFT_103258</name>
</gene>
<sequence length="271" mass="30165">MSKDLLVVGPGRLGRLIAKHWGEENRGSARIVGQTRSSKEHDALRALGIEPVVRDAATAERFPFVVFCAPPDTDYALEVRRAAERWNGEGSLLFTSSSAVYDCFDNGLCVESTPTVAKGRSPRTDTILAAEEEILKVGGNVVRLAGLYISFPANADRGAHAYWRTFPVIKERPDCYINLIHYEDAATLCVAILRRTDFRGRVFMGCDGTPMSRQEIMDVVSKNQECKTTFTGSDGPLGKKMDGSKTREELHWQPRYKSFEEFMKLHSAVTV</sequence>
<dbReference type="GO" id="GO:0009507">
    <property type="term" value="C:chloroplast"/>
    <property type="evidence" value="ECO:0000318"/>
    <property type="project" value="GO_Central"/>
</dbReference>
<dbReference type="AlphaFoldDB" id="D8RWD6"/>
<keyword evidence="5" id="KW-1185">Reference proteome</keyword>
<proteinExistence type="inferred from homology"/>
<dbReference type="SUPFAM" id="SSF51735">
    <property type="entry name" value="NAD(P)-binding Rossmann-fold domains"/>
    <property type="match status" value="1"/>
</dbReference>
<name>D8RWD6_SELML</name>
<dbReference type="PANTHER" id="PTHR43574">
    <property type="entry name" value="EPIMERASE-RELATED"/>
    <property type="match status" value="1"/>
</dbReference>
<evidence type="ECO:0000256" key="2">
    <source>
        <dbReference type="ARBA" id="ARBA00023027"/>
    </source>
</evidence>
<keyword evidence="2" id="KW-0520">NAD</keyword>
<evidence type="ECO:0000313" key="5">
    <source>
        <dbReference type="Proteomes" id="UP000001514"/>
    </source>
</evidence>
<accession>D8RWD6</accession>
<dbReference type="FunCoup" id="D8RWD6">
    <property type="interactions" value="1364"/>
</dbReference>
<dbReference type="EMBL" id="GL377592">
    <property type="protein sequence ID" value="EFJ23653.1"/>
    <property type="molecule type" value="Genomic_DNA"/>
</dbReference>
<evidence type="ECO:0000256" key="1">
    <source>
        <dbReference type="ARBA" id="ARBA00007637"/>
    </source>
</evidence>
<organism evidence="5">
    <name type="scientific">Selaginella moellendorffii</name>
    <name type="common">Spikemoss</name>
    <dbReference type="NCBI Taxonomy" id="88036"/>
    <lineage>
        <taxon>Eukaryota</taxon>
        <taxon>Viridiplantae</taxon>
        <taxon>Streptophyta</taxon>
        <taxon>Embryophyta</taxon>
        <taxon>Tracheophyta</taxon>
        <taxon>Lycopodiopsida</taxon>
        <taxon>Selaginellales</taxon>
        <taxon>Selaginellaceae</taxon>
        <taxon>Selaginella</taxon>
    </lineage>
</organism>
<evidence type="ECO:0000256" key="3">
    <source>
        <dbReference type="ARBA" id="ARBA00023235"/>
    </source>
</evidence>
<dbReference type="InParanoid" id="D8RWD6"/>
<dbReference type="eggNOG" id="ENOG502QSRK">
    <property type="taxonomic scope" value="Eukaryota"/>
</dbReference>
<protein>
    <recommendedName>
        <fullName evidence="6">NAD-dependent epimerase/dehydratase domain-containing protein</fullName>
    </recommendedName>
</protein>
<evidence type="ECO:0000313" key="4">
    <source>
        <dbReference type="EMBL" id="EFJ23653.1"/>
    </source>
</evidence>
<dbReference type="OMA" id="PGCQVFG"/>
<dbReference type="HOGENOM" id="CLU_066958_0_1_1"/>
<dbReference type="KEGG" id="smo:SELMODRAFT_103258"/>
<dbReference type="Gramene" id="EFJ23653">
    <property type="protein sequence ID" value="EFJ23653"/>
    <property type="gene ID" value="SELMODRAFT_103258"/>
</dbReference>
<dbReference type="Gene3D" id="3.40.50.720">
    <property type="entry name" value="NAD(P)-binding Rossmann-like Domain"/>
    <property type="match status" value="1"/>
</dbReference>
<dbReference type="GO" id="GO:0016854">
    <property type="term" value="F:racemase and epimerase activity"/>
    <property type="evidence" value="ECO:0000318"/>
    <property type="project" value="GO_Central"/>
</dbReference>
<comment type="similarity">
    <text evidence="1">Belongs to the NAD(P)-dependent epimerase/dehydratase family.</text>
</comment>
<dbReference type="Proteomes" id="UP000001514">
    <property type="component" value="Unassembled WGS sequence"/>
</dbReference>
<dbReference type="InterPro" id="IPR036291">
    <property type="entry name" value="NAD(P)-bd_dom_sf"/>
</dbReference>
<keyword evidence="3" id="KW-0413">Isomerase</keyword>